<gene>
    <name evidence="1" type="ORF">CFT61_10230</name>
</gene>
<comment type="caution">
    <text evidence="1">The sequence shown here is derived from an EMBL/GenBank/DDBJ whole genome shotgun (WGS) entry which is preliminary data.</text>
</comment>
<evidence type="ECO:0000313" key="2">
    <source>
        <dbReference type="Proteomes" id="UP000215155"/>
    </source>
</evidence>
<proteinExistence type="predicted"/>
<dbReference type="RefSeq" id="WP_089544327.1">
    <property type="nucleotide sequence ID" value="NZ_NMPZ01000015.1"/>
</dbReference>
<dbReference type="Proteomes" id="UP000215155">
    <property type="component" value="Unassembled WGS sequence"/>
</dbReference>
<dbReference type="AlphaFoldDB" id="A0AA91YWP4"/>
<dbReference type="InterPro" id="IPR021109">
    <property type="entry name" value="Peptidase_aspartic_dom_sf"/>
</dbReference>
<organism evidence="1 2">
    <name type="scientific">Segatella copri</name>
    <dbReference type="NCBI Taxonomy" id="165179"/>
    <lineage>
        <taxon>Bacteria</taxon>
        <taxon>Pseudomonadati</taxon>
        <taxon>Bacteroidota</taxon>
        <taxon>Bacteroidia</taxon>
        <taxon>Bacteroidales</taxon>
        <taxon>Prevotellaceae</taxon>
        <taxon>Segatella</taxon>
    </lineage>
</organism>
<dbReference type="Pfam" id="PF13975">
    <property type="entry name" value="gag-asp_proteas"/>
    <property type="match status" value="1"/>
</dbReference>
<dbReference type="Gene3D" id="2.40.70.10">
    <property type="entry name" value="Acid Proteases"/>
    <property type="match status" value="1"/>
</dbReference>
<accession>A0AA91YWP4</accession>
<dbReference type="SUPFAM" id="SSF50630">
    <property type="entry name" value="Acid proteases"/>
    <property type="match status" value="1"/>
</dbReference>
<evidence type="ECO:0000313" key="1">
    <source>
        <dbReference type="EMBL" id="OXL43633.1"/>
    </source>
</evidence>
<sequence>MDRRLVLILLFPLLMSCAKEKKRPVYVDTSDFEEEQVDSSSISEENIKPGSKEIIVPFREKNGVKYVRVAVNGVGLDMIFDTGCSSTLISIAEARYLYEKGKLTDEDVLGMANSQVADGSIVENMVVNLREVVIDDQITCPNVQAVVSANINAPLLLGNEVLNRLATITIDNDNQTLNFKLKE</sequence>
<dbReference type="EMBL" id="NMPZ01000015">
    <property type="protein sequence ID" value="OXL43633.1"/>
    <property type="molecule type" value="Genomic_DNA"/>
</dbReference>
<dbReference type="PROSITE" id="PS51257">
    <property type="entry name" value="PROKAR_LIPOPROTEIN"/>
    <property type="match status" value="1"/>
</dbReference>
<protein>
    <recommendedName>
        <fullName evidence="3">Aspartyl protease</fullName>
    </recommendedName>
</protein>
<name>A0AA91YWP4_9BACT</name>
<evidence type="ECO:0008006" key="3">
    <source>
        <dbReference type="Google" id="ProtNLM"/>
    </source>
</evidence>
<reference evidence="1 2" key="1">
    <citation type="submission" date="2017-07" db="EMBL/GenBank/DDBJ databases">
        <title>Draft genome sequence of Prevotella copri isolated from the gut of healthy adult Indian.</title>
        <authorList>
            <person name="Das B."/>
            <person name="Bag S."/>
            <person name="Ghosh T.S."/>
        </authorList>
    </citation>
    <scope>NUCLEOTIDE SEQUENCE [LARGE SCALE GENOMIC DNA]</scope>
    <source>
        <strain evidence="1 2">Indica</strain>
    </source>
</reference>